<evidence type="ECO:0000313" key="2">
    <source>
        <dbReference type="EMBL" id="AFM11697.1"/>
    </source>
</evidence>
<dbReference type="Proteomes" id="UP000006048">
    <property type="component" value="Chromosome"/>
</dbReference>
<dbReference type="AlphaFoldDB" id="I4B340"/>
<protein>
    <recommendedName>
        <fullName evidence="4">Ribbon-helix-helix protein CopG domain-containing protein</fullName>
    </recommendedName>
</protein>
<organism evidence="2 3">
    <name type="scientific">Turneriella parva (strain ATCC BAA-1111 / DSM 21527 / NCTC 11395 / H)</name>
    <name type="common">Leptospira parva</name>
    <dbReference type="NCBI Taxonomy" id="869212"/>
    <lineage>
        <taxon>Bacteria</taxon>
        <taxon>Pseudomonadati</taxon>
        <taxon>Spirochaetota</taxon>
        <taxon>Spirochaetia</taxon>
        <taxon>Leptospirales</taxon>
        <taxon>Leptospiraceae</taxon>
        <taxon>Turneriella</taxon>
    </lineage>
</organism>
<name>I4B340_TURPD</name>
<accession>I4B340</accession>
<dbReference type="EMBL" id="CP002959">
    <property type="protein sequence ID" value="AFM11697.1"/>
    <property type="molecule type" value="Genomic_DNA"/>
</dbReference>
<dbReference type="HOGENOM" id="CLU_2526551_0_0_12"/>
<evidence type="ECO:0000256" key="1">
    <source>
        <dbReference type="SAM" id="MobiDB-lite"/>
    </source>
</evidence>
<keyword evidence="3" id="KW-1185">Reference proteome</keyword>
<gene>
    <name evidence="2" type="ordered locus">Turpa_1048</name>
</gene>
<proteinExistence type="predicted"/>
<evidence type="ECO:0000313" key="3">
    <source>
        <dbReference type="Proteomes" id="UP000006048"/>
    </source>
</evidence>
<reference evidence="2 3" key="1">
    <citation type="submission" date="2012-06" db="EMBL/GenBank/DDBJ databases">
        <title>The complete chromosome of genome of Turneriella parva DSM 21527.</title>
        <authorList>
            <consortium name="US DOE Joint Genome Institute (JGI-PGF)"/>
            <person name="Lucas S."/>
            <person name="Han J."/>
            <person name="Lapidus A."/>
            <person name="Bruce D."/>
            <person name="Goodwin L."/>
            <person name="Pitluck S."/>
            <person name="Peters L."/>
            <person name="Kyrpides N."/>
            <person name="Mavromatis K."/>
            <person name="Ivanova N."/>
            <person name="Mikhailova N."/>
            <person name="Chertkov O."/>
            <person name="Detter J.C."/>
            <person name="Tapia R."/>
            <person name="Han C."/>
            <person name="Land M."/>
            <person name="Hauser L."/>
            <person name="Markowitz V."/>
            <person name="Cheng J.-F."/>
            <person name="Hugenholtz P."/>
            <person name="Woyke T."/>
            <person name="Wu D."/>
            <person name="Gronow S."/>
            <person name="Wellnitz S."/>
            <person name="Brambilla E."/>
            <person name="Klenk H.-P."/>
            <person name="Eisen J.A."/>
        </authorList>
    </citation>
    <scope>NUCLEOTIDE SEQUENCE [LARGE SCALE GENOMIC DNA]</scope>
    <source>
        <strain evidence="3">ATCC BAA-1111 / DSM 21527 / NCTC 11395 / H</strain>
    </source>
</reference>
<evidence type="ECO:0008006" key="4">
    <source>
        <dbReference type="Google" id="ProtNLM"/>
    </source>
</evidence>
<feature type="region of interest" description="Disordered" evidence="1">
    <location>
        <begin position="1"/>
        <end position="26"/>
    </location>
</feature>
<sequence length="84" mass="9657">MALHRRKETTKQTAKRSAGQPRIDPAAVLERRSVGLPPSWWREVDALAARGKVKTAAIVRLAVGVYLKRMRKIDKVIKEKRRRE</sequence>
<dbReference type="KEGG" id="tpx:Turpa_1048"/>